<reference evidence="1" key="1">
    <citation type="journal article" date="2020" name="Sci. Rep.">
        <title>A novel Asfarvirus-like virus identified as a potential cause of mass mortality of abalone.</title>
        <authorList>
            <person name="Matsuyama T."/>
            <person name="Takano T."/>
            <person name="Nishiki I."/>
            <person name="Fujiwara A."/>
            <person name="Kiryu I."/>
            <person name="Inada M."/>
            <person name="Sakai T."/>
            <person name="Terashima S."/>
            <person name="Matsuura Y."/>
            <person name="Isowa K."/>
            <person name="Nakayasu C."/>
        </authorList>
    </citation>
    <scope>NUCLEOTIDE SEQUENCE</scope>
</reference>
<organism evidence="1">
    <name type="scientific">Abalone asfa-like virus</name>
    <dbReference type="NCBI Taxonomy" id="2839893"/>
    <lineage>
        <taxon>Viruses</taxon>
        <taxon>Varidnaviria</taxon>
        <taxon>Bamfordvirae</taxon>
        <taxon>Nucleocytoviricota</taxon>
        <taxon>Pokkesviricetes</taxon>
        <taxon>Asfuvirales</taxon>
        <taxon>Asfarviridae</taxon>
    </lineage>
</organism>
<protein>
    <submittedName>
        <fullName evidence="1">Uncharacterized protein</fullName>
    </submittedName>
</protein>
<evidence type="ECO:0000313" key="1">
    <source>
        <dbReference type="EMBL" id="BBO54091.1"/>
    </source>
</evidence>
<accession>A0A5K7Y3B6</accession>
<proteinExistence type="predicted"/>
<name>A0A5K7Y3B6_9VIRU</name>
<sequence length="207" mass="24181">MRDSFIIGGKEVMGNGWVEFEFNRRESCRPALYGGRNYITNKDIIQSYFSTARTAPFSQVLPQQTNIGLALQEIFNLETYFLQNLQDTEWKSYVAPKSPVDLITDIFVQTNPTELQKGIEYVDTFARNFLEKKYLNHTYDVLVDKLLFNFSALSKKKKELRSIIYHVDQENEIIEGETALLPYMMDLERTTCEMVQYLNLIIEILTK</sequence>
<dbReference type="EMBL" id="LC506465">
    <property type="protein sequence ID" value="BBO54091.1"/>
    <property type="molecule type" value="Genomic_DNA"/>
</dbReference>